<dbReference type="EMBL" id="CP014229">
    <property type="protein sequence ID" value="AMD89813.1"/>
    <property type="molecule type" value="Genomic_DNA"/>
</dbReference>
<protein>
    <recommendedName>
        <fullName evidence="6">Phage tail protein</fullName>
    </recommendedName>
</protein>
<reference evidence="5" key="1">
    <citation type="submission" date="2016-02" db="EMBL/GenBank/DDBJ databases">
        <authorList>
            <person name="Holder M.E."/>
            <person name="Ajami N.J."/>
            <person name="Petrosino J.F."/>
        </authorList>
    </citation>
    <scope>NUCLEOTIDE SEQUENCE [LARGE SCALE GENOMIC DNA]</scope>
    <source>
        <strain evidence="5">CCUG 45958</strain>
    </source>
</reference>
<evidence type="ECO:0000313" key="5">
    <source>
        <dbReference type="Proteomes" id="UP000069241"/>
    </source>
</evidence>
<dbReference type="PIRSF" id="PIRSF004440">
    <property type="entry name" value="GpP"/>
    <property type="match status" value="1"/>
</dbReference>
<dbReference type="InterPro" id="IPR026276">
    <property type="entry name" value="Baseplate_GpP"/>
</dbReference>
<gene>
    <name evidence="4" type="ORF">AXF13_06640</name>
</gene>
<accession>A0A0X8JJA3</accession>
<dbReference type="Gene3D" id="3.30.1920.10">
    <property type="entry name" value="Baseplate protein-like domains - 2 layer sandwich fold"/>
    <property type="match status" value="1"/>
</dbReference>
<dbReference type="InterPro" id="IPR023399">
    <property type="entry name" value="Baseplate-like_2-layer_sand"/>
</dbReference>
<evidence type="ECO:0000259" key="2">
    <source>
        <dbReference type="Pfam" id="PF21929"/>
    </source>
</evidence>
<dbReference type="Proteomes" id="UP000069241">
    <property type="component" value="Chromosome"/>
</dbReference>
<evidence type="ECO:0000259" key="3">
    <source>
        <dbReference type="Pfam" id="PF22255"/>
    </source>
</evidence>
<dbReference type="KEGG" id="dfi:AXF13_06640"/>
<dbReference type="Pfam" id="PF21683">
    <property type="entry name" value="GpP-like_1st"/>
    <property type="match status" value="1"/>
</dbReference>
<keyword evidence="5" id="KW-1185">Reference proteome</keyword>
<dbReference type="Pfam" id="PF21929">
    <property type="entry name" value="GpP_4th"/>
    <property type="match status" value="1"/>
</dbReference>
<dbReference type="Pfam" id="PF22255">
    <property type="entry name" value="Gp44-like_2nd"/>
    <property type="match status" value="1"/>
</dbReference>
<organism evidence="4 5">
    <name type="scientific">Desulfovibrio fairfieldensis</name>
    <dbReference type="NCBI Taxonomy" id="44742"/>
    <lineage>
        <taxon>Bacteria</taxon>
        <taxon>Pseudomonadati</taxon>
        <taxon>Thermodesulfobacteriota</taxon>
        <taxon>Desulfovibrionia</taxon>
        <taxon>Desulfovibrionales</taxon>
        <taxon>Desulfovibrionaceae</taxon>
        <taxon>Desulfovibrio</taxon>
    </lineage>
</organism>
<evidence type="ECO:0008006" key="6">
    <source>
        <dbReference type="Google" id="ProtNLM"/>
    </source>
</evidence>
<name>A0A0X8JJA3_9BACT</name>
<dbReference type="InterPro" id="IPR049354">
    <property type="entry name" value="GpP-like_N"/>
</dbReference>
<dbReference type="InterPro" id="IPR053981">
    <property type="entry name" value="Gp44/GpP-like_2nd"/>
</dbReference>
<feature type="domain" description="Baseplate hub protein gp44/GpP-like C-terminal" evidence="2">
    <location>
        <begin position="255"/>
        <end position="335"/>
    </location>
</feature>
<dbReference type="Gene3D" id="2.30.300.10">
    <property type="entry name" value="Baseplate protein-like domain - beta roll fold"/>
    <property type="match status" value="1"/>
</dbReference>
<dbReference type="SUPFAM" id="SSF69279">
    <property type="entry name" value="Phage tail proteins"/>
    <property type="match status" value="2"/>
</dbReference>
<dbReference type="STRING" id="44742.AXF13_06640"/>
<feature type="domain" description="Baseplate hub protein gp44-like N-terminal" evidence="1">
    <location>
        <begin position="7"/>
        <end position="93"/>
    </location>
</feature>
<feature type="domain" description="Baseplate hub protein gp44/GpP-like second" evidence="3">
    <location>
        <begin position="95"/>
        <end position="176"/>
    </location>
</feature>
<dbReference type="InterPro" id="IPR053982">
    <property type="entry name" value="Gp44/GpP-like_C"/>
</dbReference>
<dbReference type="RefSeq" id="WP_062252127.1">
    <property type="nucleotide sequence ID" value="NZ_CP014229.1"/>
</dbReference>
<evidence type="ECO:0000259" key="1">
    <source>
        <dbReference type="Pfam" id="PF21683"/>
    </source>
</evidence>
<proteinExistence type="predicted"/>
<sequence length="358" mass="38639">MSEDRPDIRLEVDGQRYGGWTSAEVTRGLEQCAGTFSMDVTDRWPGQDDPRPIAAGAPCRVLIDGAPVITGYADDVETAWDARSHSYRVSGRDKTADLVDCCPPSTQLKAAALPDLARRWAALFGIEVVVAASCNKPVPSFKTDEGDTCFDMLEKLARANAVMLTSDGEGRLVITRAGAQKAGAGLQMGGNLLYLSLQSSMKDRFSEVTVKGQSAGSTGWNASPNAQAKGVARDPAVPRYRPLTLVAEQEEYGSAATRAQHEVNIRYGKGHSGRARVCGWYAKPGELWQPNCLVDILGDKGRVLATWLITEVTWRMDDGGCITELTLNPREAYDLIPIAPKGKKGKGKSTASWPGLHE</sequence>
<dbReference type="AlphaFoldDB" id="A0A0X8JJA3"/>
<evidence type="ECO:0000313" key="4">
    <source>
        <dbReference type="EMBL" id="AMD89813.1"/>
    </source>
</evidence>
<dbReference type="Gene3D" id="3.55.50.10">
    <property type="entry name" value="Baseplate protein-like domains"/>
    <property type="match status" value="1"/>
</dbReference>